<dbReference type="Gramene" id="TraesARI1B03G00367030.1">
    <property type="protein sequence ID" value="TraesARI1B03G00367030.1.CDS1"/>
    <property type="gene ID" value="TraesARI1B03G00367030"/>
</dbReference>
<dbReference type="Gramene" id="TraesSYM1B03G00369330.1">
    <property type="protein sequence ID" value="TraesSYM1B03G00369330.1.CDS1"/>
    <property type="gene ID" value="TraesSYM1B03G00369330"/>
</dbReference>
<evidence type="ECO:0000256" key="1">
    <source>
        <dbReference type="SAM" id="MobiDB-lite"/>
    </source>
</evidence>
<feature type="region of interest" description="Disordered" evidence="1">
    <location>
        <begin position="1"/>
        <end position="22"/>
    </location>
</feature>
<dbReference type="Proteomes" id="UP000019116">
    <property type="component" value="Chromosome 1B"/>
</dbReference>
<reference evidence="3" key="1">
    <citation type="submission" date="2018-08" db="EMBL/GenBank/DDBJ databases">
        <authorList>
            <person name="Rossello M."/>
        </authorList>
    </citation>
    <scope>NUCLEOTIDE SEQUENCE [LARGE SCALE GENOMIC DNA]</scope>
    <source>
        <strain evidence="3">cv. Chinese Spring</strain>
    </source>
</reference>
<dbReference type="Gramene" id="TraesCS1B02G372000.1">
    <property type="protein sequence ID" value="TraesCS1B02G372000.1.cds1"/>
    <property type="gene ID" value="TraesCS1B02G372000"/>
</dbReference>
<name>A0A3B5Z2G0_WHEAT</name>
<dbReference type="OMA" id="IVIMVEY"/>
<dbReference type="Gramene" id="TraesNOR1B03G00366730.1">
    <property type="protein sequence ID" value="TraesNOR1B03G00366730.1.CDS1"/>
    <property type="gene ID" value="TraesNOR1B03G00366730"/>
</dbReference>
<reference evidence="3" key="2">
    <citation type="submission" date="2018-10" db="UniProtKB">
        <authorList>
            <consortium name="EnsemblPlants"/>
        </authorList>
    </citation>
    <scope>IDENTIFICATION</scope>
</reference>
<dbReference type="InterPro" id="IPR001810">
    <property type="entry name" value="F-box_dom"/>
</dbReference>
<feature type="compositionally biased region" description="Basic residues" evidence="1">
    <location>
        <begin position="9"/>
        <end position="22"/>
    </location>
</feature>
<dbReference type="OrthoDB" id="603189at2759"/>
<feature type="domain" description="F-box" evidence="2">
    <location>
        <begin position="26"/>
        <end position="69"/>
    </location>
</feature>
<dbReference type="Gramene" id="TraesROB_scaffold_002906_01G000200.1">
    <property type="protein sequence ID" value="TraesROB_scaffold_002906_01G000200.1"/>
    <property type="gene ID" value="TraesROB_scaffold_002906_01G000200"/>
</dbReference>
<sequence>MKDVARVAPRSRRRQRKKKKKRARVATLPNDVVLDILARVADDVVTLFRCAVSCKRFRALVANPSFLRRRWPEGARHPCSLLGFFHDTWIYGTTAFVPVPRSPLGPWCRSLGSFFPSADELFHDAVPLASRSGLLLVFLRTRPDCTDIIERRQIRLAVCNPLTGAWDKLPPLHEVSSTMSNAQCAILTGKDHCPTGQQRQKPLPRYTTFFKVIVIMVEYSGGPYKIFSFSSAESSWSQPRKCFEHLKYQFVHANHVVSRGKVHWLIHYSGNFCTLELCAETGHLSITQFSIPPEFFQTSFTHGPVLSVATDGDISLIFLHKTFLRLHIFTHRHGDEGRGNGLADVLHTEVIELKHKPPRTIETLYMYLGEKSVALLVTDRRSFMRTVNLDTGTIDVVTATSGNLKEQSVVPFEIDWPAFFMSSLEAH</sequence>
<dbReference type="Gramene" id="TraesCS1B03G1012800.1">
    <property type="protein sequence ID" value="TraesCS1B03G1012800.1.CDS1"/>
    <property type="gene ID" value="TraesCS1B03G1012800"/>
</dbReference>
<evidence type="ECO:0000313" key="3">
    <source>
        <dbReference type="EnsemblPlants" id="TraesCS1B02G372000.1.cds1"/>
    </source>
</evidence>
<organism evidence="3">
    <name type="scientific">Triticum aestivum</name>
    <name type="common">Wheat</name>
    <dbReference type="NCBI Taxonomy" id="4565"/>
    <lineage>
        <taxon>Eukaryota</taxon>
        <taxon>Viridiplantae</taxon>
        <taxon>Streptophyta</taxon>
        <taxon>Embryophyta</taxon>
        <taxon>Tracheophyta</taxon>
        <taxon>Spermatophyta</taxon>
        <taxon>Magnoliopsida</taxon>
        <taxon>Liliopsida</taxon>
        <taxon>Poales</taxon>
        <taxon>Poaceae</taxon>
        <taxon>BOP clade</taxon>
        <taxon>Pooideae</taxon>
        <taxon>Triticodae</taxon>
        <taxon>Triticeae</taxon>
        <taxon>Triticinae</taxon>
        <taxon>Triticum</taxon>
    </lineage>
</organism>
<dbReference type="Gene3D" id="1.20.1280.50">
    <property type="match status" value="1"/>
</dbReference>
<evidence type="ECO:0000259" key="2">
    <source>
        <dbReference type="Pfam" id="PF12937"/>
    </source>
</evidence>
<dbReference type="Pfam" id="PF12937">
    <property type="entry name" value="F-box-like"/>
    <property type="match status" value="1"/>
</dbReference>
<dbReference type="Gramene" id="TraesJUL1B03G00363520.1">
    <property type="protein sequence ID" value="TraesJUL1B03G00363520.1.CDS1"/>
    <property type="gene ID" value="TraesJUL1B03G00363520"/>
</dbReference>
<dbReference type="PANTHER" id="PTHR35828:SF20">
    <property type="entry name" value="F-BOX DOMAIN-CONTAINING PROTEIN"/>
    <property type="match status" value="1"/>
</dbReference>
<dbReference type="Gramene" id="TraesLAC1B03G00366030.1">
    <property type="protein sequence ID" value="TraesLAC1B03G00366030.1.CDS1"/>
    <property type="gene ID" value="TraesLAC1B03G00366030"/>
</dbReference>
<keyword evidence="4" id="KW-1185">Reference proteome</keyword>
<dbReference type="PANTHER" id="PTHR35828">
    <property type="entry name" value="OS08G0203800 PROTEIN-RELATED"/>
    <property type="match status" value="1"/>
</dbReference>
<dbReference type="Gramene" id="TraesPARA_EIv1.0_0200510.1">
    <property type="protein sequence ID" value="TraesPARA_EIv1.0_0200510.1.CDS1"/>
    <property type="gene ID" value="TraesPARA_EIv1.0_0200510"/>
</dbReference>
<dbReference type="Gramene" id="TraesLDM1B03G00363410.1">
    <property type="protein sequence ID" value="TraesLDM1B03G00363410.1.CDS1"/>
    <property type="gene ID" value="TraesLDM1B03G00363410"/>
</dbReference>
<proteinExistence type="predicted"/>
<dbReference type="Gramene" id="TraesCLE_scaffold_016579_01G000200.1">
    <property type="protein sequence ID" value="TraesCLE_scaffold_016579_01G000200.1"/>
    <property type="gene ID" value="TraesCLE_scaffold_016579_01G000200"/>
</dbReference>
<dbReference type="SUPFAM" id="SSF81383">
    <property type="entry name" value="F-box domain"/>
    <property type="match status" value="1"/>
</dbReference>
<dbReference type="AlphaFoldDB" id="A0A3B5Z2G0"/>
<dbReference type="InterPro" id="IPR036047">
    <property type="entry name" value="F-box-like_dom_sf"/>
</dbReference>
<dbReference type="EnsemblPlants" id="TraesCS1B02G372000.1">
    <property type="protein sequence ID" value="TraesCS1B02G372000.1.cds1"/>
    <property type="gene ID" value="TraesCS1B02G372000"/>
</dbReference>
<protein>
    <recommendedName>
        <fullName evidence="2">F-box domain-containing protein</fullName>
    </recommendedName>
</protein>
<evidence type="ECO:0000313" key="4">
    <source>
        <dbReference type="Proteomes" id="UP000019116"/>
    </source>
</evidence>
<accession>A0A3B5Z2G0</accession>
<dbReference type="Gramene" id="TraesMAC1B03G00363840.1">
    <property type="protein sequence ID" value="TraesMAC1B03G00363840.1.CDS1"/>
    <property type="gene ID" value="TraesMAC1B03G00363840"/>
</dbReference>